<organism evidence="1 2">
    <name type="scientific">Macroventuria anomochaeta</name>
    <dbReference type="NCBI Taxonomy" id="301207"/>
    <lineage>
        <taxon>Eukaryota</taxon>
        <taxon>Fungi</taxon>
        <taxon>Dikarya</taxon>
        <taxon>Ascomycota</taxon>
        <taxon>Pezizomycotina</taxon>
        <taxon>Dothideomycetes</taxon>
        <taxon>Pleosporomycetidae</taxon>
        <taxon>Pleosporales</taxon>
        <taxon>Pleosporineae</taxon>
        <taxon>Didymellaceae</taxon>
        <taxon>Macroventuria</taxon>
    </lineage>
</organism>
<proteinExistence type="predicted"/>
<accession>A0ACB6SD88</accession>
<sequence>MESRELLKVQIVSLEPVCRVYQEGRACRVGEPTAKGLTSLPPEVLELVYHHLDSIDDVHSFGRAHSKTYHIIKRQTVYTEIMRSIIGRSWAHRYDLQLCNIIQLHRDVVRHFQQHGQPFPVSSEHSGQGYNEWESRLASTTIVPECAYGPCAACIPDVLVYDILARYQGMRMLEDIWLSRQLEETDLLAADATQDEKELVRRYACVLGRVQDFEQGDLEARSMKVPATHGYTKLNSDQRGRFHSAVTFVWILNELRWVLTNFVYPSRSHRHIQILDRCRADFTGLCHNPLLDQLDQHAVFAFMYHHLLPLHSPVLQDQNSSKLPLTFNTEWLTDGAQSSKFFQLFLLAGQTYFQPPDLIDLVVRHKISQSAPYPEMTLPTTTEQWVRPSKAFTFPADVVFDDYTNRFTQLFNTHISLINRSSFIQSQANNINHAFRRSPPTSSSITDLAGRYFIDSAVAAIEKGESYKEGNRPARDMFSGEWQNLGMWSVWWWANSEDKARAIIARWGEKPKTSRDRKTNVLPGMPHVMRSFQ</sequence>
<evidence type="ECO:0000313" key="2">
    <source>
        <dbReference type="Proteomes" id="UP000799754"/>
    </source>
</evidence>
<keyword evidence="2" id="KW-1185">Reference proteome</keyword>
<dbReference type="Proteomes" id="UP000799754">
    <property type="component" value="Unassembled WGS sequence"/>
</dbReference>
<dbReference type="EMBL" id="MU006703">
    <property type="protein sequence ID" value="KAF2631999.1"/>
    <property type="molecule type" value="Genomic_DNA"/>
</dbReference>
<evidence type="ECO:0000313" key="1">
    <source>
        <dbReference type="EMBL" id="KAF2631999.1"/>
    </source>
</evidence>
<gene>
    <name evidence="1" type="ORF">BU25DRAFT_406521</name>
</gene>
<name>A0ACB6SD88_9PLEO</name>
<reference evidence="1" key="1">
    <citation type="journal article" date="2020" name="Stud. Mycol.">
        <title>101 Dothideomycetes genomes: a test case for predicting lifestyles and emergence of pathogens.</title>
        <authorList>
            <person name="Haridas S."/>
            <person name="Albert R."/>
            <person name="Binder M."/>
            <person name="Bloem J."/>
            <person name="Labutti K."/>
            <person name="Salamov A."/>
            <person name="Andreopoulos B."/>
            <person name="Baker S."/>
            <person name="Barry K."/>
            <person name="Bills G."/>
            <person name="Bluhm B."/>
            <person name="Cannon C."/>
            <person name="Castanera R."/>
            <person name="Culley D."/>
            <person name="Daum C."/>
            <person name="Ezra D."/>
            <person name="Gonzalez J."/>
            <person name="Henrissat B."/>
            <person name="Kuo A."/>
            <person name="Liang C."/>
            <person name="Lipzen A."/>
            <person name="Lutzoni F."/>
            <person name="Magnuson J."/>
            <person name="Mondo S."/>
            <person name="Nolan M."/>
            <person name="Ohm R."/>
            <person name="Pangilinan J."/>
            <person name="Park H.-J."/>
            <person name="Ramirez L."/>
            <person name="Alfaro M."/>
            <person name="Sun H."/>
            <person name="Tritt A."/>
            <person name="Yoshinaga Y."/>
            <person name="Zwiers L.-H."/>
            <person name="Turgeon B."/>
            <person name="Goodwin S."/>
            <person name="Spatafora J."/>
            <person name="Crous P."/>
            <person name="Grigoriev I."/>
        </authorList>
    </citation>
    <scope>NUCLEOTIDE SEQUENCE</scope>
    <source>
        <strain evidence="1">CBS 525.71</strain>
    </source>
</reference>
<comment type="caution">
    <text evidence="1">The sequence shown here is derived from an EMBL/GenBank/DDBJ whole genome shotgun (WGS) entry which is preliminary data.</text>
</comment>
<protein>
    <submittedName>
        <fullName evidence="1">Uncharacterized protein</fullName>
    </submittedName>
</protein>